<reference evidence="1 2" key="1">
    <citation type="submission" date="2018-11" db="EMBL/GenBank/DDBJ databases">
        <authorList>
            <person name="Peiro R."/>
            <person name="Begona"/>
            <person name="Cbmso G."/>
            <person name="Lopez M."/>
            <person name="Gonzalez S."/>
            <person name="Sacristan E."/>
            <person name="Castillo E."/>
        </authorList>
    </citation>
    <scope>NUCLEOTIDE SEQUENCE [LARGE SCALE GENOMIC DNA]</scope>
    <source>
        <strain evidence="1">Brev_genome</strain>
    </source>
</reference>
<protein>
    <submittedName>
        <fullName evidence="1">Uncharacterized protein</fullName>
    </submittedName>
</protein>
<organism evidence="1 2">
    <name type="scientific">Brevundimonas mediterranea</name>
    <dbReference type="NCBI Taxonomy" id="74329"/>
    <lineage>
        <taxon>Bacteria</taxon>
        <taxon>Pseudomonadati</taxon>
        <taxon>Pseudomonadota</taxon>
        <taxon>Alphaproteobacteria</taxon>
        <taxon>Caulobacterales</taxon>
        <taxon>Caulobacteraceae</taxon>
        <taxon>Brevundimonas</taxon>
    </lineage>
</organism>
<keyword evidence="2" id="KW-1185">Reference proteome</keyword>
<dbReference type="Proteomes" id="UP000289220">
    <property type="component" value="Unassembled WGS sequence"/>
</dbReference>
<comment type="caution">
    <text evidence="1">The sequence shown here is derived from an EMBL/GenBank/DDBJ whole genome shotgun (WGS) entry which is preliminary data.</text>
</comment>
<evidence type="ECO:0000313" key="2">
    <source>
        <dbReference type="Proteomes" id="UP000289220"/>
    </source>
</evidence>
<proteinExistence type="predicted"/>
<evidence type="ECO:0000313" key="1">
    <source>
        <dbReference type="EMBL" id="VDC50561.1"/>
    </source>
</evidence>
<name>A0A7Z8Y4S5_9CAUL</name>
<dbReference type="AlphaFoldDB" id="A0A7Z8Y4S5"/>
<dbReference type="EMBL" id="UXHF01000040">
    <property type="protein sequence ID" value="VDC50561.1"/>
    <property type="molecule type" value="Genomic_DNA"/>
</dbReference>
<gene>
    <name evidence="1" type="ORF">BREV_BREV_02049</name>
</gene>
<accession>A0A7Z8Y4S5</accession>
<sequence length="83" mass="9030">MGLVQPCRTAMDLLEAEDTEDVAEAIDGVVADLLRERATPHSEGAAILDLIARGLEMDGQPRLDALDLEALRNISAWMKSQVQ</sequence>